<evidence type="ECO:0000313" key="14">
    <source>
        <dbReference type="Proteomes" id="UP001486565"/>
    </source>
</evidence>
<dbReference type="RefSeq" id="WP_341876001.1">
    <property type="nucleotide sequence ID" value="NZ_CP121687.1"/>
</dbReference>
<proteinExistence type="predicted"/>
<dbReference type="InterPro" id="IPR018060">
    <property type="entry name" value="HTH_AraC"/>
</dbReference>
<dbReference type="InterPro" id="IPR051552">
    <property type="entry name" value="HptR"/>
</dbReference>
<dbReference type="EMBL" id="CP121687">
    <property type="protein sequence ID" value="WZL68997.1"/>
    <property type="molecule type" value="Genomic_DNA"/>
</dbReference>
<organism evidence="13 14">
    <name type="scientific">Defluviitalea saccharophila</name>
    <dbReference type="NCBI Taxonomy" id="879970"/>
    <lineage>
        <taxon>Bacteria</taxon>
        <taxon>Bacillati</taxon>
        <taxon>Bacillota</taxon>
        <taxon>Clostridia</taxon>
        <taxon>Lachnospirales</taxon>
        <taxon>Defluviitaleaceae</taxon>
        <taxon>Defluviitalea</taxon>
    </lineage>
</organism>
<evidence type="ECO:0000256" key="8">
    <source>
        <dbReference type="ARBA" id="ARBA00023163"/>
    </source>
</evidence>
<dbReference type="PANTHER" id="PTHR42713:SF3">
    <property type="entry name" value="TRANSCRIPTIONAL REGULATORY PROTEIN HPTR"/>
    <property type="match status" value="1"/>
</dbReference>
<evidence type="ECO:0000256" key="4">
    <source>
        <dbReference type="ARBA" id="ARBA00022553"/>
    </source>
</evidence>
<dbReference type="SUPFAM" id="SSF46689">
    <property type="entry name" value="Homeodomain-like"/>
    <property type="match status" value="2"/>
</dbReference>
<protein>
    <recommendedName>
        <fullName evidence="2">Stage 0 sporulation protein A homolog</fullName>
    </recommendedName>
</protein>
<keyword evidence="14" id="KW-1185">Reference proteome</keyword>
<evidence type="ECO:0000259" key="12">
    <source>
        <dbReference type="PROSITE" id="PS50110"/>
    </source>
</evidence>
<comment type="subcellular location">
    <subcellularLocation>
        <location evidence="1">Cytoplasm</location>
    </subcellularLocation>
</comment>
<evidence type="ECO:0000256" key="1">
    <source>
        <dbReference type="ARBA" id="ARBA00004496"/>
    </source>
</evidence>
<evidence type="ECO:0000259" key="11">
    <source>
        <dbReference type="PROSITE" id="PS01124"/>
    </source>
</evidence>
<dbReference type="InterPro" id="IPR001789">
    <property type="entry name" value="Sig_transdc_resp-reg_receiver"/>
</dbReference>
<dbReference type="Proteomes" id="UP001486565">
    <property type="component" value="Chromosome"/>
</dbReference>
<dbReference type="Gene3D" id="1.10.10.60">
    <property type="entry name" value="Homeodomain-like"/>
    <property type="match status" value="2"/>
</dbReference>
<dbReference type="Gene3D" id="3.40.50.2300">
    <property type="match status" value="1"/>
</dbReference>
<dbReference type="InterPro" id="IPR009057">
    <property type="entry name" value="Homeodomain-like_sf"/>
</dbReference>
<sequence>MLRVMIVDDEEIIRNGIAAKLNRMFSDVEVVGKASDAIEALDMVAANQPDLIITDIRMPEMDGLEFIEKVKAIHGDIEFVIVSGYQEFEYARKAIELHVEEYLLKPIENENLKNIIEKIQKKVEEKKSKHQYEIQLKKYKKSYINYIRNKYLTDFVTYTGDEDLSYLISMLQTVNVQFKYSNFRMLTLYIKAVHEVPEFEPLRDYELIKFTIMNIAEEILSTLGHIVVFENYKNQNEICIILNTREKSSIENHIKSACEKLNAQLINLLKVDVRIGISKNYNTLEQLNSAYLEAHMAVMQNLILEKPTITWFEEFDPNNRITYFISEQDKVSLFSALNSNDEKKALEIVGMIFKEIKEKNINYDNVRTVWMDIIITLSKVMGELGICWKNIFKEDYLLEDDFNQCTSIQEIENYITDKIKTISNCICDIRRSDGKCVIDDIKEYIDRYYYTDITLVQLSNKYYMNANYLSQLFKQETGIGFSEYITQVRLKKAEDLLLNTKLKTYEISQMVGYTDSRYFGKVFTKHYNYTPSQFREKYLQEKEQ</sequence>
<dbReference type="InterPro" id="IPR011006">
    <property type="entry name" value="CheY-like_superfamily"/>
</dbReference>
<evidence type="ECO:0000256" key="9">
    <source>
        <dbReference type="ARBA" id="ARBA00024867"/>
    </source>
</evidence>
<accession>A0ABZ2Y110</accession>
<evidence type="ECO:0000256" key="7">
    <source>
        <dbReference type="ARBA" id="ARBA00023125"/>
    </source>
</evidence>
<evidence type="ECO:0000256" key="6">
    <source>
        <dbReference type="ARBA" id="ARBA00023015"/>
    </source>
</evidence>
<dbReference type="Pfam" id="PF12833">
    <property type="entry name" value="HTH_18"/>
    <property type="match status" value="1"/>
</dbReference>
<feature type="domain" description="Response regulatory" evidence="12">
    <location>
        <begin position="3"/>
        <end position="120"/>
    </location>
</feature>
<evidence type="ECO:0000256" key="10">
    <source>
        <dbReference type="PROSITE-ProRule" id="PRU00169"/>
    </source>
</evidence>
<dbReference type="PROSITE" id="PS01124">
    <property type="entry name" value="HTH_ARAC_FAMILY_2"/>
    <property type="match status" value="1"/>
</dbReference>
<gene>
    <name evidence="13" type="ORF">QBE51_09220</name>
</gene>
<reference evidence="13 14" key="1">
    <citation type="submission" date="2023-03" db="EMBL/GenBank/DDBJ databases">
        <title>Novel Species.</title>
        <authorList>
            <person name="Ma S."/>
        </authorList>
    </citation>
    <scope>NUCLEOTIDE SEQUENCE [LARGE SCALE GENOMIC DNA]</scope>
    <source>
        <strain evidence="13 14">LIND6LT2</strain>
    </source>
</reference>
<evidence type="ECO:0000313" key="13">
    <source>
        <dbReference type="EMBL" id="WZL68997.1"/>
    </source>
</evidence>
<dbReference type="SMART" id="SM00342">
    <property type="entry name" value="HTH_ARAC"/>
    <property type="match status" value="1"/>
</dbReference>
<keyword evidence="4 10" id="KW-0597">Phosphoprotein</keyword>
<dbReference type="Pfam" id="PF00072">
    <property type="entry name" value="Response_reg"/>
    <property type="match status" value="1"/>
</dbReference>
<comment type="function">
    <text evidence="9">May play the central regulatory role in sporulation. It may be an element of the effector pathway responsible for the activation of sporulation genes in response to nutritional stress. Spo0A may act in concert with spo0H (a sigma factor) to control the expression of some genes that are critical to the sporulation process.</text>
</comment>
<dbReference type="SUPFAM" id="SSF52172">
    <property type="entry name" value="CheY-like"/>
    <property type="match status" value="1"/>
</dbReference>
<keyword evidence="5" id="KW-0902">Two-component regulatory system</keyword>
<feature type="modified residue" description="4-aspartylphosphate" evidence="10">
    <location>
        <position position="55"/>
    </location>
</feature>
<keyword evidence="3" id="KW-0963">Cytoplasm</keyword>
<keyword evidence="7" id="KW-0238">DNA-binding</keyword>
<evidence type="ECO:0000256" key="3">
    <source>
        <dbReference type="ARBA" id="ARBA00022490"/>
    </source>
</evidence>
<keyword evidence="8" id="KW-0804">Transcription</keyword>
<name>A0ABZ2Y110_9FIRM</name>
<dbReference type="SMART" id="SM00448">
    <property type="entry name" value="REC"/>
    <property type="match status" value="1"/>
</dbReference>
<evidence type="ECO:0000256" key="5">
    <source>
        <dbReference type="ARBA" id="ARBA00023012"/>
    </source>
</evidence>
<dbReference type="CDD" id="cd17536">
    <property type="entry name" value="REC_YesN-like"/>
    <property type="match status" value="1"/>
</dbReference>
<keyword evidence="6" id="KW-0805">Transcription regulation</keyword>
<feature type="domain" description="HTH araC/xylS-type" evidence="11">
    <location>
        <begin position="439"/>
        <end position="537"/>
    </location>
</feature>
<dbReference type="PANTHER" id="PTHR42713">
    <property type="entry name" value="HISTIDINE KINASE-RELATED"/>
    <property type="match status" value="1"/>
</dbReference>
<dbReference type="PROSITE" id="PS50110">
    <property type="entry name" value="RESPONSE_REGULATORY"/>
    <property type="match status" value="1"/>
</dbReference>
<evidence type="ECO:0000256" key="2">
    <source>
        <dbReference type="ARBA" id="ARBA00018672"/>
    </source>
</evidence>